<dbReference type="Proteomes" id="UP000271098">
    <property type="component" value="Unassembled WGS sequence"/>
</dbReference>
<gene>
    <name evidence="2" type="ORF">GPUH_LOCUS20012</name>
</gene>
<dbReference type="WBParaSite" id="GPUH_0002003901-mRNA-1">
    <property type="protein sequence ID" value="GPUH_0002003901-mRNA-1"/>
    <property type="gene ID" value="GPUH_0002003901"/>
</dbReference>
<reference evidence="4" key="1">
    <citation type="submission" date="2016-06" db="UniProtKB">
        <authorList>
            <consortium name="WormBaseParasite"/>
        </authorList>
    </citation>
    <scope>IDENTIFICATION</scope>
</reference>
<evidence type="ECO:0000256" key="1">
    <source>
        <dbReference type="SAM" id="MobiDB-lite"/>
    </source>
</evidence>
<dbReference type="AlphaFoldDB" id="A0A183EGC3"/>
<sequence>MPGDQSIKEASVCLYKLLIWRAFDLLIAQLRDRECVRERVAVELDEEGDRVREYDDRLEESDDRGTDNEFVRERDRDRGERERLLVADRVMLRFEDDRRDAREVSERVRERLRLY</sequence>
<reference evidence="2 3" key="2">
    <citation type="submission" date="2018-11" db="EMBL/GenBank/DDBJ databases">
        <authorList>
            <consortium name="Pathogen Informatics"/>
        </authorList>
    </citation>
    <scope>NUCLEOTIDE SEQUENCE [LARGE SCALE GENOMIC DNA]</scope>
</reference>
<protein>
    <submittedName>
        <fullName evidence="2 4">Uncharacterized protein</fullName>
    </submittedName>
</protein>
<proteinExistence type="predicted"/>
<evidence type="ECO:0000313" key="2">
    <source>
        <dbReference type="EMBL" id="VDN35106.1"/>
    </source>
</evidence>
<evidence type="ECO:0000313" key="3">
    <source>
        <dbReference type="Proteomes" id="UP000271098"/>
    </source>
</evidence>
<name>A0A183EGC3_9BILA</name>
<feature type="compositionally biased region" description="Basic and acidic residues" evidence="1">
    <location>
        <begin position="63"/>
        <end position="79"/>
    </location>
</feature>
<organism evidence="4">
    <name type="scientific">Gongylonema pulchrum</name>
    <dbReference type="NCBI Taxonomy" id="637853"/>
    <lineage>
        <taxon>Eukaryota</taxon>
        <taxon>Metazoa</taxon>
        <taxon>Ecdysozoa</taxon>
        <taxon>Nematoda</taxon>
        <taxon>Chromadorea</taxon>
        <taxon>Rhabditida</taxon>
        <taxon>Spirurina</taxon>
        <taxon>Spiruromorpha</taxon>
        <taxon>Spiruroidea</taxon>
        <taxon>Gongylonematidae</taxon>
        <taxon>Gongylonema</taxon>
    </lineage>
</organism>
<feature type="region of interest" description="Disordered" evidence="1">
    <location>
        <begin position="53"/>
        <end position="79"/>
    </location>
</feature>
<keyword evidence="3" id="KW-1185">Reference proteome</keyword>
<dbReference type="EMBL" id="UYRT01089600">
    <property type="protein sequence ID" value="VDN35106.1"/>
    <property type="molecule type" value="Genomic_DNA"/>
</dbReference>
<evidence type="ECO:0000313" key="4">
    <source>
        <dbReference type="WBParaSite" id="GPUH_0002003901-mRNA-1"/>
    </source>
</evidence>
<accession>A0A183EGC3</accession>